<accession>A0A7S1A4J9</accession>
<dbReference type="AlphaFoldDB" id="A0A7S1A4J9"/>
<organism evidence="2">
    <name type="scientific">Noctiluca scintillans</name>
    <name type="common">Sea sparkle</name>
    <name type="synonym">Red tide dinoflagellate</name>
    <dbReference type="NCBI Taxonomy" id="2966"/>
    <lineage>
        <taxon>Eukaryota</taxon>
        <taxon>Sar</taxon>
        <taxon>Alveolata</taxon>
        <taxon>Dinophyceae</taxon>
        <taxon>Noctilucales</taxon>
        <taxon>Noctilucaceae</taxon>
        <taxon>Noctiluca</taxon>
    </lineage>
</organism>
<sequence>MKCVPSTPPVRVVYAHVQRNCYPSLMPAVTRSSTVRGPFQPPLSQSQQKAFPDAGAQRRREPLRELHGPQLGQPYPTPAVARRERAATVHFSNISDENEPPTAEHVPAKTFAFDMRTVQLEVSRVHKECYPHAGVARELGSTNIPVRLPPSTSDDFGCLSPLVVATGVRRVRFNTELNETLSITPYSQVYGMHPRCFYFNREGQQIPLDATVH</sequence>
<protein>
    <submittedName>
        <fullName evidence="2">Uncharacterized protein</fullName>
    </submittedName>
</protein>
<evidence type="ECO:0000313" key="2">
    <source>
        <dbReference type="EMBL" id="CAD8842497.1"/>
    </source>
</evidence>
<feature type="compositionally biased region" description="Basic and acidic residues" evidence="1">
    <location>
        <begin position="56"/>
        <end position="67"/>
    </location>
</feature>
<evidence type="ECO:0000256" key="1">
    <source>
        <dbReference type="SAM" id="MobiDB-lite"/>
    </source>
</evidence>
<proteinExistence type="predicted"/>
<dbReference type="EMBL" id="HBFQ01023902">
    <property type="protein sequence ID" value="CAD8842497.1"/>
    <property type="molecule type" value="Transcribed_RNA"/>
</dbReference>
<reference evidence="2" key="1">
    <citation type="submission" date="2021-01" db="EMBL/GenBank/DDBJ databases">
        <authorList>
            <person name="Corre E."/>
            <person name="Pelletier E."/>
            <person name="Niang G."/>
            <person name="Scheremetjew M."/>
            <person name="Finn R."/>
            <person name="Kale V."/>
            <person name="Holt S."/>
            <person name="Cochrane G."/>
            <person name="Meng A."/>
            <person name="Brown T."/>
            <person name="Cohen L."/>
        </authorList>
    </citation>
    <scope>NUCLEOTIDE SEQUENCE</scope>
</reference>
<gene>
    <name evidence="2" type="ORF">NSCI0253_LOCUS16845</name>
</gene>
<feature type="region of interest" description="Disordered" evidence="1">
    <location>
        <begin position="32"/>
        <end position="77"/>
    </location>
</feature>
<name>A0A7S1A4J9_NOCSC</name>